<dbReference type="InterPro" id="IPR010920">
    <property type="entry name" value="LSM_dom_sf"/>
</dbReference>
<evidence type="ECO:0000256" key="4">
    <source>
        <dbReference type="ARBA" id="ARBA00022692"/>
    </source>
</evidence>
<comment type="subunit">
    <text evidence="7">Homoheptamer.</text>
</comment>
<keyword evidence="12" id="KW-1185">Reference proteome</keyword>
<keyword evidence="7" id="KW-0406">Ion transport</keyword>
<dbReference type="Gene3D" id="3.30.70.100">
    <property type="match status" value="1"/>
</dbReference>
<dbReference type="Pfam" id="PF00924">
    <property type="entry name" value="MS_channel_2nd"/>
    <property type="match status" value="1"/>
</dbReference>
<feature type="compositionally biased region" description="Basic and acidic residues" evidence="8">
    <location>
        <begin position="305"/>
        <end position="340"/>
    </location>
</feature>
<dbReference type="SUPFAM" id="SSF82861">
    <property type="entry name" value="Mechanosensitive channel protein MscS (YggB), transmembrane region"/>
    <property type="match status" value="1"/>
</dbReference>
<comment type="function">
    <text evidence="7">Mechanosensitive channel that participates in the regulation of osmotic pressure changes within the cell, opening in response to stretch forces in the membrane lipid bilayer, without the need for other proteins. Contributes to normal resistance to hypoosmotic shock. Forms an ion channel of 1.0 nanosiemens conductance with a slight preference for anions.</text>
</comment>
<dbReference type="GO" id="GO:0005886">
    <property type="term" value="C:plasma membrane"/>
    <property type="evidence" value="ECO:0007669"/>
    <property type="project" value="UniProtKB-SubCell"/>
</dbReference>
<keyword evidence="7" id="KW-0407">Ion channel</keyword>
<evidence type="ECO:0000256" key="5">
    <source>
        <dbReference type="ARBA" id="ARBA00022989"/>
    </source>
</evidence>
<evidence type="ECO:0000313" key="12">
    <source>
        <dbReference type="Proteomes" id="UP000233742"/>
    </source>
</evidence>
<dbReference type="Proteomes" id="UP000233742">
    <property type="component" value="Chromosome"/>
</dbReference>
<dbReference type="Gene3D" id="2.30.30.60">
    <property type="match status" value="1"/>
</dbReference>
<dbReference type="KEGG" id="paro:CUV01_01885"/>
<organism evidence="11 12">
    <name type="scientific">Paracoccus tegillarcae</name>
    <dbReference type="NCBI Taxonomy" id="1529068"/>
    <lineage>
        <taxon>Bacteria</taxon>
        <taxon>Pseudomonadati</taxon>
        <taxon>Pseudomonadota</taxon>
        <taxon>Alphaproteobacteria</taxon>
        <taxon>Rhodobacterales</taxon>
        <taxon>Paracoccaceae</taxon>
        <taxon>Paracoccus</taxon>
    </lineage>
</organism>
<evidence type="ECO:0000256" key="2">
    <source>
        <dbReference type="ARBA" id="ARBA00008017"/>
    </source>
</evidence>
<keyword evidence="4 7" id="KW-0812">Transmembrane</keyword>
<evidence type="ECO:0000259" key="10">
    <source>
        <dbReference type="Pfam" id="PF21082"/>
    </source>
</evidence>
<dbReference type="GO" id="GO:0008381">
    <property type="term" value="F:mechanosensitive monoatomic ion channel activity"/>
    <property type="evidence" value="ECO:0007669"/>
    <property type="project" value="InterPro"/>
</dbReference>
<protein>
    <recommendedName>
        <fullName evidence="7">Small-conductance mechanosensitive channel</fullName>
    </recommendedName>
</protein>
<dbReference type="InterPro" id="IPR045275">
    <property type="entry name" value="MscS_archaea/bacteria_type"/>
</dbReference>
<feature type="transmembrane region" description="Helical" evidence="7">
    <location>
        <begin position="62"/>
        <end position="87"/>
    </location>
</feature>
<gene>
    <name evidence="11" type="ORF">CUV01_01885</name>
</gene>
<feature type="domain" description="Mechanosensitive ion channel MscS" evidence="9">
    <location>
        <begin position="112"/>
        <end position="173"/>
    </location>
</feature>
<dbReference type="Gene3D" id="1.10.287.1260">
    <property type="match status" value="1"/>
</dbReference>
<evidence type="ECO:0000256" key="6">
    <source>
        <dbReference type="ARBA" id="ARBA00023136"/>
    </source>
</evidence>
<evidence type="ECO:0000256" key="1">
    <source>
        <dbReference type="ARBA" id="ARBA00004651"/>
    </source>
</evidence>
<evidence type="ECO:0000256" key="7">
    <source>
        <dbReference type="RuleBase" id="RU369025"/>
    </source>
</evidence>
<dbReference type="SUPFAM" id="SSF50182">
    <property type="entry name" value="Sm-like ribonucleoproteins"/>
    <property type="match status" value="1"/>
</dbReference>
<evidence type="ECO:0000256" key="8">
    <source>
        <dbReference type="SAM" id="MobiDB-lite"/>
    </source>
</evidence>
<dbReference type="InterPro" id="IPR023408">
    <property type="entry name" value="MscS_beta-dom_sf"/>
</dbReference>
<keyword evidence="7" id="KW-0997">Cell inner membrane</keyword>
<feature type="compositionally biased region" description="Basic and acidic residues" evidence="8">
    <location>
        <begin position="283"/>
        <end position="292"/>
    </location>
</feature>
<evidence type="ECO:0000259" key="9">
    <source>
        <dbReference type="Pfam" id="PF00924"/>
    </source>
</evidence>
<proteinExistence type="inferred from homology"/>
<feature type="transmembrane region" description="Helical" evidence="7">
    <location>
        <begin position="29"/>
        <end position="50"/>
    </location>
</feature>
<reference evidence="11 12" key="1">
    <citation type="submission" date="2017-12" db="EMBL/GenBank/DDBJ databases">
        <authorList>
            <person name="Hurst M.R.H."/>
        </authorList>
    </citation>
    <scope>NUCLEOTIDE SEQUENCE [LARGE SCALE GENOMIC DNA]</scope>
    <source>
        <strain evidence="11 12">BM15</strain>
    </source>
</reference>
<comment type="subcellular location">
    <subcellularLocation>
        <location evidence="7">Cell inner membrane</location>
        <topology evidence="7">Multi-pass membrane protein</topology>
    </subcellularLocation>
    <subcellularLocation>
        <location evidence="1">Cell membrane</location>
        <topology evidence="1">Multi-pass membrane protein</topology>
    </subcellularLocation>
</comment>
<dbReference type="InterPro" id="IPR008910">
    <property type="entry name" value="MSC_TM_helix"/>
</dbReference>
<comment type="similarity">
    <text evidence="2 7">Belongs to the MscS (TC 1.A.23) family.</text>
</comment>
<dbReference type="InterPro" id="IPR011014">
    <property type="entry name" value="MscS_channel_TM-2"/>
</dbReference>
<dbReference type="PANTHER" id="PTHR30221:SF1">
    <property type="entry name" value="SMALL-CONDUCTANCE MECHANOSENSITIVE CHANNEL"/>
    <property type="match status" value="1"/>
</dbReference>
<dbReference type="InterPro" id="IPR011066">
    <property type="entry name" value="MscS_channel_C_sf"/>
</dbReference>
<dbReference type="SUPFAM" id="SSF82689">
    <property type="entry name" value="Mechanosensitive channel protein MscS (YggB), C-terminal domain"/>
    <property type="match status" value="1"/>
</dbReference>
<dbReference type="OrthoDB" id="9814206at2"/>
<dbReference type="EMBL" id="CP025408">
    <property type="protein sequence ID" value="AUH35142.1"/>
    <property type="molecule type" value="Genomic_DNA"/>
</dbReference>
<keyword evidence="3" id="KW-1003">Cell membrane</keyword>
<evidence type="ECO:0000313" key="11">
    <source>
        <dbReference type="EMBL" id="AUH35142.1"/>
    </source>
</evidence>
<dbReference type="Pfam" id="PF21082">
    <property type="entry name" value="MS_channel_3rd"/>
    <property type="match status" value="1"/>
</dbReference>
<accession>A0A2K9F426</accession>
<dbReference type="InterPro" id="IPR006685">
    <property type="entry name" value="MscS_channel_2nd"/>
</dbReference>
<keyword evidence="6 7" id="KW-0472">Membrane</keyword>
<dbReference type="AlphaFoldDB" id="A0A2K9F426"/>
<feature type="domain" description="Mechanosensitive ion channel MscS C-terminal" evidence="10">
    <location>
        <begin position="187"/>
        <end position="268"/>
    </location>
</feature>
<dbReference type="Pfam" id="PF05552">
    <property type="entry name" value="MS_channel_1st_1"/>
    <property type="match status" value="1"/>
</dbReference>
<evidence type="ECO:0000256" key="3">
    <source>
        <dbReference type="ARBA" id="ARBA00022475"/>
    </source>
</evidence>
<comment type="caution">
    <text evidence="7">Lacks conserved residue(s) required for the propagation of feature annotation.</text>
</comment>
<feature type="region of interest" description="Disordered" evidence="8">
    <location>
        <begin position="283"/>
        <end position="340"/>
    </location>
</feature>
<name>A0A2K9F426_9RHOB</name>
<dbReference type="InterPro" id="IPR049278">
    <property type="entry name" value="MS_channel_C"/>
</dbReference>
<dbReference type="PANTHER" id="PTHR30221">
    <property type="entry name" value="SMALL-CONDUCTANCE MECHANOSENSITIVE CHANNEL"/>
    <property type="match status" value="1"/>
</dbReference>
<keyword evidence="5 7" id="KW-1133">Transmembrane helix</keyword>
<keyword evidence="7" id="KW-0813">Transport</keyword>
<sequence>MSQLDANIGGLFGKLQGWINGFITLIPNLIAASIVLLIGWGISWLVMWSIRKTLRKRGRPALANVGGSLIGWGILILTFLLAMTIVLPSLKPGDMLAGLGIGSVAIGFAFKDILQNILSGVLILLHRPFKVGDQIEAAGYEGTVEDIQTRATTIRTYDNCRVVIPNSDVYTAALVVNTAYDKRRSQYDVGIGYADDWDEARDAILTSISGLEGVEADPAPEVLPWGIDASQLTVRIRWWTQPQRSSVVHTHARVIRAVSNALDEAAIDMPYPTNVMLFHDQTEETDGKRGNQREGWPAGKNPPRSRREVDDEARAAREKNREKMAEAEKEQADQKPARDE</sequence>